<proteinExistence type="inferred from homology"/>
<dbReference type="PANTHER" id="PTHR47521">
    <property type="entry name" value="SERPENTINE RECEPTOR, CLASS E (EPSILON)-RELATED"/>
    <property type="match status" value="1"/>
</dbReference>
<dbReference type="GO" id="GO:0007606">
    <property type="term" value="P:sensory perception of chemical stimulus"/>
    <property type="evidence" value="ECO:0007669"/>
    <property type="project" value="InterPro"/>
</dbReference>
<dbReference type="Pfam" id="PF03125">
    <property type="entry name" value="Sre"/>
    <property type="match status" value="1"/>
</dbReference>
<comment type="similarity">
    <text evidence="1">Belongs to the nematode receptor-like protein sre family.</text>
</comment>
<name>A0A2A6CKU8_PRIPA</name>
<gene>
    <name evidence="2" type="primary">WBGene00279456</name>
</gene>
<accession>A0A2A6CKU8</accession>
<dbReference type="AlphaFoldDB" id="A0A2A6CKU8"/>
<keyword evidence="3" id="KW-1185">Reference proteome</keyword>
<reference evidence="2" key="2">
    <citation type="submission" date="2022-06" db="UniProtKB">
        <authorList>
            <consortium name="EnsemblMetazoa"/>
        </authorList>
    </citation>
    <scope>IDENTIFICATION</scope>
    <source>
        <strain evidence="2">PS312</strain>
    </source>
</reference>
<dbReference type="Proteomes" id="UP000005239">
    <property type="component" value="Unassembled WGS sequence"/>
</dbReference>
<evidence type="ECO:0000313" key="2">
    <source>
        <dbReference type="EnsemblMetazoa" id="PPA41087.1"/>
    </source>
</evidence>
<dbReference type="InterPro" id="IPR004151">
    <property type="entry name" value="7TM_GPCR_serpentine_rcpt_Sre"/>
</dbReference>
<sequence>MFAFPIAYIVLHNTTGIDLLLYVVAGLYVVYWQNSRVVTEMKRGAEINIYSVSRTYQIQENLSVLTSFTKLSYTRLAVAIPSVTFFFIFFLIPSGIGYDGFRFSSAAIFDLWISIGGVIIFSCVPLFFPPVREAFRGNFMQSPSQIKALLNENRLLGQQQTSTFAD</sequence>
<dbReference type="InterPro" id="IPR052860">
    <property type="entry name" value="NRL-GPCR1"/>
</dbReference>
<accession>A0A8R1UX96</accession>
<organism evidence="2 3">
    <name type="scientific">Pristionchus pacificus</name>
    <name type="common">Parasitic nematode worm</name>
    <dbReference type="NCBI Taxonomy" id="54126"/>
    <lineage>
        <taxon>Eukaryota</taxon>
        <taxon>Metazoa</taxon>
        <taxon>Ecdysozoa</taxon>
        <taxon>Nematoda</taxon>
        <taxon>Chromadorea</taxon>
        <taxon>Rhabditida</taxon>
        <taxon>Rhabditina</taxon>
        <taxon>Diplogasteromorpha</taxon>
        <taxon>Diplogasteroidea</taxon>
        <taxon>Neodiplogasteridae</taxon>
        <taxon>Pristionchus</taxon>
    </lineage>
</organism>
<dbReference type="PANTHER" id="PTHR47521:SF7">
    <property type="entry name" value="SERPENTINE RECEPTOR CLASS EPSILON-6"/>
    <property type="match status" value="1"/>
</dbReference>
<reference evidence="3" key="1">
    <citation type="journal article" date="2008" name="Nat. Genet.">
        <title>The Pristionchus pacificus genome provides a unique perspective on nematode lifestyle and parasitism.</title>
        <authorList>
            <person name="Dieterich C."/>
            <person name="Clifton S.W."/>
            <person name="Schuster L.N."/>
            <person name="Chinwalla A."/>
            <person name="Delehaunty K."/>
            <person name="Dinkelacker I."/>
            <person name="Fulton L."/>
            <person name="Fulton R."/>
            <person name="Godfrey J."/>
            <person name="Minx P."/>
            <person name="Mitreva M."/>
            <person name="Roeseler W."/>
            <person name="Tian H."/>
            <person name="Witte H."/>
            <person name="Yang S.P."/>
            <person name="Wilson R.K."/>
            <person name="Sommer R.J."/>
        </authorList>
    </citation>
    <scope>NUCLEOTIDE SEQUENCE [LARGE SCALE GENOMIC DNA]</scope>
    <source>
        <strain evidence="3">PS312</strain>
    </source>
</reference>
<dbReference type="GO" id="GO:0016020">
    <property type="term" value="C:membrane"/>
    <property type="evidence" value="ECO:0007669"/>
    <property type="project" value="InterPro"/>
</dbReference>
<dbReference type="EnsemblMetazoa" id="PPA41087.1">
    <property type="protein sequence ID" value="PPA41087.1"/>
    <property type="gene ID" value="WBGene00279456"/>
</dbReference>
<evidence type="ECO:0000313" key="3">
    <source>
        <dbReference type="Proteomes" id="UP000005239"/>
    </source>
</evidence>
<evidence type="ECO:0000256" key="1">
    <source>
        <dbReference type="ARBA" id="ARBA00006803"/>
    </source>
</evidence>
<protein>
    <submittedName>
        <fullName evidence="2">G protein-coupled receptor</fullName>
    </submittedName>
</protein>